<gene>
    <name evidence="2" type="ORF">RHS01_05409</name>
</gene>
<comment type="caution">
    <text evidence="2">The sequence shown here is derived from an EMBL/GenBank/DDBJ whole genome shotgun (WGS) entry which is preliminary data.</text>
</comment>
<dbReference type="EMBL" id="JACYCF010000009">
    <property type="protein sequence ID" value="KAF8755152.1"/>
    <property type="molecule type" value="Genomic_DNA"/>
</dbReference>
<reference evidence="2" key="1">
    <citation type="submission" date="2020-09" db="EMBL/GenBank/DDBJ databases">
        <title>Comparative genome analyses of four rice-infecting Rhizoctonia solani isolates reveal extensive enrichment of homogalacturonan modification genes.</title>
        <authorList>
            <person name="Lee D.-Y."/>
            <person name="Jeon J."/>
            <person name="Kim K.-T."/>
            <person name="Cheong K."/>
            <person name="Song H."/>
            <person name="Choi G."/>
            <person name="Ko J."/>
            <person name="Opiyo S.O."/>
            <person name="Zuo S."/>
            <person name="Madhav S."/>
            <person name="Lee Y.-H."/>
            <person name="Wang G.-L."/>
        </authorList>
    </citation>
    <scope>NUCLEOTIDE SEQUENCE</scope>
    <source>
        <strain evidence="2">AG1-IA B2</strain>
    </source>
</reference>
<dbReference type="Proteomes" id="UP000614334">
    <property type="component" value="Unassembled WGS sequence"/>
</dbReference>
<name>A0A8H7M591_9AGAM</name>
<accession>A0A8H7M591</accession>
<sequence length="147" mass="17152">MSTPAQHEQSHEHDDPAEEFIDQNDVLAEVGDEAEGDHPMDEDEEAPEGTGEQLDIEQDDIVWEDNSIQQFTSITRNLSLPYLLIPHKHSLCPVAKMIWDIYGIFIPEKLLLDWEVMRIVWRRLGSVPMERWSLLAEWMVMFDYGEE</sequence>
<dbReference type="AlphaFoldDB" id="A0A8H7M591"/>
<protein>
    <submittedName>
        <fullName evidence="2">Uncharacterized protein</fullName>
    </submittedName>
</protein>
<organism evidence="2 3">
    <name type="scientific">Rhizoctonia solani</name>
    <dbReference type="NCBI Taxonomy" id="456999"/>
    <lineage>
        <taxon>Eukaryota</taxon>
        <taxon>Fungi</taxon>
        <taxon>Dikarya</taxon>
        <taxon>Basidiomycota</taxon>
        <taxon>Agaricomycotina</taxon>
        <taxon>Agaricomycetes</taxon>
        <taxon>Cantharellales</taxon>
        <taxon>Ceratobasidiaceae</taxon>
        <taxon>Rhizoctonia</taxon>
    </lineage>
</organism>
<evidence type="ECO:0000313" key="2">
    <source>
        <dbReference type="EMBL" id="KAF8755152.1"/>
    </source>
</evidence>
<feature type="region of interest" description="Disordered" evidence="1">
    <location>
        <begin position="1"/>
        <end position="57"/>
    </location>
</feature>
<evidence type="ECO:0000256" key="1">
    <source>
        <dbReference type="SAM" id="MobiDB-lite"/>
    </source>
</evidence>
<proteinExistence type="predicted"/>
<evidence type="ECO:0000313" key="3">
    <source>
        <dbReference type="Proteomes" id="UP000614334"/>
    </source>
</evidence>
<feature type="compositionally biased region" description="Acidic residues" evidence="1">
    <location>
        <begin position="30"/>
        <end position="47"/>
    </location>
</feature>